<evidence type="ECO:0000256" key="5">
    <source>
        <dbReference type="ARBA" id="ARBA00022989"/>
    </source>
</evidence>
<dbReference type="OrthoDB" id="9810047at2"/>
<feature type="transmembrane region" description="Helical" evidence="8">
    <location>
        <begin position="81"/>
        <end position="100"/>
    </location>
</feature>
<evidence type="ECO:0000259" key="9">
    <source>
        <dbReference type="Pfam" id="PF12821"/>
    </source>
</evidence>
<dbReference type="InterPro" id="IPR024528">
    <property type="entry name" value="ThrE_2"/>
</dbReference>
<dbReference type="GeneID" id="79842461"/>
<dbReference type="PANTHER" id="PTHR34390:SF1">
    <property type="entry name" value="SUCCINATE TRANSPORTER SUBUNIT YJJB-RELATED"/>
    <property type="match status" value="1"/>
</dbReference>
<feature type="transmembrane region" description="Helical" evidence="8">
    <location>
        <begin position="6"/>
        <end position="24"/>
    </location>
</feature>
<dbReference type="eggNOG" id="COG3610">
    <property type="taxonomic scope" value="Bacteria"/>
</dbReference>
<keyword evidence="6 8" id="KW-0472">Membrane</keyword>
<dbReference type="InterPro" id="IPR050539">
    <property type="entry name" value="ThrE_Dicarb/AminoAcid_Exp"/>
</dbReference>
<feature type="transmembrane region" description="Helical" evidence="8">
    <location>
        <begin position="120"/>
        <end position="138"/>
    </location>
</feature>
<comment type="caution">
    <text evidence="10">The sequence shown here is derived from an EMBL/GenBank/DDBJ whole genome shotgun (WGS) entry which is preliminary data.</text>
</comment>
<dbReference type="GO" id="GO:0015744">
    <property type="term" value="P:succinate transport"/>
    <property type="evidence" value="ECO:0007669"/>
    <property type="project" value="TreeGrafter"/>
</dbReference>
<evidence type="ECO:0000313" key="11">
    <source>
        <dbReference type="Proteomes" id="UP000004206"/>
    </source>
</evidence>
<dbReference type="AlphaFoldDB" id="D3MR80"/>
<dbReference type="Pfam" id="PF12821">
    <property type="entry name" value="ThrE_2"/>
    <property type="match status" value="1"/>
</dbReference>
<dbReference type="Proteomes" id="UP000004206">
    <property type="component" value="Unassembled WGS sequence"/>
</dbReference>
<accession>D3MR80</accession>
<comment type="similarity">
    <text evidence="7">Belongs to the ThrE exporter (TC 2.A.79) family.</text>
</comment>
<evidence type="ECO:0000256" key="6">
    <source>
        <dbReference type="ARBA" id="ARBA00023136"/>
    </source>
</evidence>
<protein>
    <recommendedName>
        <fullName evidence="9">Threonine/Serine exporter ThrE domain-containing protein</fullName>
    </recommendedName>
</protein>
<reference evidence="10 11" key="1">
    <citation type="submission" date="2010-01" db="EMBL/GenBank/DDBJ databases">
        <authorList>
            <person name="Dodson R."/>
            <person name="Madupu R."/>
            <person name="Durkin A.S."/>
            <person name="Torralba M."/>
            <person name="Methe B."/>
            <person name="Sutton G.G."/>
            <person name="Strausberg R.L."/>
            <person name="Nelson K.E."/>
        </authorList>
    </citation>
    <scope>NUCLEOTIDE SEQUENCE [LARGE SCALE GENOMIC DNA]</scope>
    <source>
        <strain evidence="10 11">653-L</strain>
    </source>
</reference>
<proteinExistence type="inferred from homology"/>
<comment type="subcellular location">
    <subcellularLocation>
        <location evidence="1">Cell membrane</location>
        <topology evidence="1">Multi-pass membrane protein</topology>
    </subcellularLocation>
</comment>
<keyword evidence="5 8" id="KW-1133">Transmembrane helix</keyword>
<evidence type="ECO:0000256" key="7">
    <source>
        <dbReference type="ARBA" id="ARBA00034125"/>
    </source>
</evidence>
<evidence type="ECO:0000256" key="8">
    <source>
        <dbReference type="SAM" id="Phobius"/>
    </source>
</evidence>
<keyword evidence="2" id="KW-1003">Cell membrane</keyword>
<dbReference type="RefSeq" id="WP_002843450.1">
    <property type="nucleotide sequence ID" value="NZ_ADJN01000026.1"/>
</dbReference>
<organism evidence="10 11">
    <name type="scientific">Peptostreptococcus anaerobius 653-L</name>
    <dbReference type="NCBI Taxonomy" id="596329"/>
    <lineage>
        <taxon>Bacteria</taxon>
        <taxon>Bacillati</taxon>
        <taxon>Bacillota</taxon>
        <taxon>Clostridia</taxon>
        <taxon>Peptostreptococcales</taxon>
        <taxon>Peptostreptococcaceae</taxon>
        <taxon>Peptostreptococcus</taxon>
    </lineage>
</organism>
<evidence type="ECO:0000313" key="10">
    <source>
        <dbReference type="EMBL" id="EFD05357.1"/>
    </source>
</evidence>
<name>D3MR80_9FIRM</name>
<dbReference type="EMBL" id="ADJN01000026">
    <property type="protein sequence ID" value="EFD05357.1"/>
    <property type="molecule type" value="Genomic_DNA"/>
</dbReference>
<gene>
    <name evidence="10" type="ORF">HMPREF0631_0988</name>
</gene>
<evidence type="ECO:0000256" key="4">
    <source>
        <dbReference type="ARBA" id="ARBA00022692"/>
    </source>
</evidence>
<keyword evidence="11" id="KW-1185">Reference proteome</keyword>
<sequence length="229" mass="25534">MMDIPIWEHFLFAAMATCGFSIFFNAPKKLLLPSSVVGGVGWIIYLVMSVHFDNPLVYAFTAAIFIAVSSEIFARLLKQPAIVIIIPGILPLVPGISLYNTVLYTIQKKYELAASTGTRAIIISIGISLGILVVASLSRMFNIYKLKKAFSSNDSNKYISWVNIGKIRTNNTYVLNKAEMNDQLNSMNLEDIEEDKCKSKPENSFVEEEIICDESEKTSDIKNKQDSDS</sequence>
<dbReference type="PANTHER" id="PTHR34390">
    <property type="entry name" value="UPF0442 PROTEIN YJJB-RELATED"/>
    <property type="match status" value="1"/>
</dbReference>
<feature type="domain" description="Threonine/Serine exporter ThrE" evidence="9">
    <location>
        <begin position="10"/>
        <end position="136"/>
    </location>
</feature>
<evidence type="ECO:0000256" key="2">
    <source>
        <dbReference type="ARBA" id="ARBA00022475"/>
    </source>
</evidence>
<dbReference type="GO" id="GO:0005886">
    <property type="term" value="C:plasma membrane"/>
    <property type="evidence" value="ECO:0007669"/>
    <property type="project" value="UniProtKB-SubCell"/>
</dbReference>
<feature type="transmembrane region" description="Helical" evidence="8">
    <location>
        <begin position="31"/>
        <end position="50"/>
    </location>
</feature>
<keyword evidence="4 8" id="KW-0812">Transmembrane</keyword>
<keyword evidence="3" id="KW-0997">Cell inner membrane</keyword>
<feature type="transmembrane region" description="Helical" evidence="8">
    <location>
        <begin position="56"/>
        <end position="74"/>
    </location>
</feature>
<evidence type="ECO:0000256" key="1">
    <source>
        <dbReference type="ARBA" id="ARBA00004651"/>
    </source>
</evidence>
<evidence type="ECO:0000256" key="3">
    <source>
        <dbReference type="ARBA" id="ARBA00022519"/>
    </source>
</evidence>